<sequence>MNDGAEAGFGAGGLRAAVFLPEGTEMDANFWAALAGIIWIDLLLSGDNAVVIAMVCSRLPPAQRRMGIILGASAAVGLRIIFAFCVAWLMAVPGLSLIGGLFLLWVAAKLVIDHGAEDEEAKASTTLLGAVTTIAIADAGMSLDNVLAIAALSHGNIYLMAFGVLLSIPIVIAGSALISGLLARFPILIWAGAALLGWVAGSIIASDSYVKAYVPMDEHALHYAFAAAGLAITVALGLLIRLRHARTVRA</sequence>
<dbReference type="EMBL" id="BPRE01000006">
    <property type="protein sequence ID" value="GJE75667.1"/>
    <property type="molecule type" value="Genomic_DNA"/>
</dbReference>
<dbReference type="InterPro" id="IPR005496">
    <property type="entry name" value="Integral_membrane_TerC"/>
</dbReference>
<protein>
    <recommendedName>
        <fullName evidence="9">Integral membrane protein, YjbE family</fullName>
    </recommendedName>
</protein>
<evidence type="ECO:0000256" key="2">
    <source>
        <dbReference type="ARBA" id="ARBA00007511"/>
    </source>
</evidence>
<evidence type="ECO:0000256" key="5">
    <source>
        <dbReference type="ARBA" id="ARBA00023136"/>
    </source>
</evidence>
<keyword evidence="8" id="KW-1185">Reference proteome</keyword>
<evidence type="ECO:0000256" key="1">
    <source>
        <dbReference type="ARBA" id="ARBA00004141"/>
    </source>
</evidence>
<dbReference type="NCBIfam" id="TIGR03717">
    <property type="entry name" value="R_switched_YjbE"/>
    <property type="match status" value="1"/>
</dbReference>
<name>A0ABQ4UY89_9HYPH</name>
<feature type="transmembrane region" description="Helical" evidence="6">
    <location>
        <begin position="30"/>
        <end position="56"/>
    </location>
</feature>
<accession>A0ABQ4UY89</accession>
<feature type="transmembrane region" description="Helical" evidence="6">
    <location>
        <begin position="157"/>
        <end position="178"/>
    </location>
</feature>
<organism evidence="7 8">
    <name type="scientific">Methylorubrum suomiense</name>
    <dbReference type="NCBI Taxonomy" id="144191"/>
    <lineage>
        <taxon>Bacteria</taxon>
        <taxon>Pseudomonadati</taxon>
        <taxon>Pseudomonadota</taxon>
        <taxon>Alphaproteobacteria</taxon>
        <taxon>Hyphomicrobiales</taxon>
        <taxon>Methylobacteriaceae</taxon>
        <taxon>Methylorubrum</taxon>
    </lineage>
</organism>
<evidence type="ECO:0000256" key="3">
    <source>
        <dbReference type="ARBA" id="ARBA00022692"/>
    </source>
</evidence>
<gene>
    <name evidence="7" type="ORF">BGCPKDLD_2254</name>
</gene>
<dbReference type="PANTHER" id="PTHR30238:SF4">
    <property type="entry name" value="SLL1022 PROTEIN"/>
    <property type="match status" value="1"/>
</dbReference>
<feature type="transmembrane region" description="Helical" evidence="6">
    <location>
        <begin position="185"/>
        <end position="205"/>
    </location>
</feature>
<evidence type="ECO:0000313" key="7">
    <source>
        <dbReference type="EMBL" id="GJE75667.1"/>
    </source>
</evidence>
<feature type="transmembrane region" description="Helical" evidence="6">
    <location>
        <begin position="124"/>
        <end position="151"/>
    </location>
</feature>
<feature type="transmembrane region" description="Helical" evidence="6">
    <location>
        <begin position="68"/>
        <end position="89"/>
    </location>
</feature>
<dbReference type="Proteomes" id="UP001055093">
    <property type="component" value="Unassembled WGS sequence"/>
</dbReference>
<feature type="transmembrane region" description="Helical" evidence="6">
    <location>
        <begin position="95"/>
        <end position="112"/>
    </location>
</feature>
<reference evidence="7" key="1">
    <citation type="journal article" date="2021" name="Front. Microbiol.">
        <title>Comprehensive Comparative Genomics and Phenotyping of Methylobacterium Species.</title>
        <authorList>
            <person name="Alessa O."/>
            <person name="Ogura Y."/>
            <person name="Fujitani Y."/>
            <person name="Takami H."/>
            <person name="Hayashi T."/>
            <person name="Sahin N."/>
            <person name="Tani A."/>
        </authorList>
    </citation>
    <scope>NUCLEOTIDE SEQUENCE</scope>
    <source>
        <strain evidence="7">DSM 14458</strain>
    </source>
</reference>
<evidence type="ECO:0000256" key="4">
    <source>
        <dbReference type="ARBA" id="ARBA00022989"/>
    </source>
</evidence>
<keyword evidence="5 6" id="KW-0472">Membrane</keyword>
<comment type="subcellular location">
    <subcellularLocation>
        <location evidence="1">Membrane</location>
        <topology evidence="1">Multi-pass membrane protein</topology>
    </subcellularLocation>
</comment>
<comment type="similarity">
    <text evidence="2">Belongs to the TerC family.</text>
</comment>
<dbReference type="InterPro" id="IPR022301">
    <property type="entry name" value="Integral_membrane_YjbE"/>
</dbReference>
<reference evidence="7" key="2">
    <citation type="submission" date="2021-08" db="EMBL/GenBank/DDBJ databases">
        <authorList>
            <person name="Tani A."/>
            <person name="Ola A."/>
            <person name="Ogura Y."/>
            <person name="Katsura K."/>
            <person name="Hayashi T."/>
        </authorList>
    </citation>
    <scope>NUCLEOTIDE SEQUENCE</scope>
    <source>
        <strain evidence="7">DSM 14458</strain>
    </source>
</reference>
<dbReference type="PANTHER" id="PTHR30238">
    <property type="entry name" value="MEMBRANE BOUND PREDICTED REDOX MODULATOR"/>
    <property type="match status" value="1"/>
</dbReference>
<evidence type="ECO:0000256" key="6">
    <source>
        <dbReference type="SAM" id="Phobius"/>
    </source>
</evidence>
<keyword evidence="3 6" id="KW-0812">Transmembrane</keyword>
<keyword evidence="4 6" id="KW-1133">Transmembrane helix</keyword>
<feature type="transmembrane region" description="Helical" evidence="6">
    <location>
        <begin position="220"/>
        <end position="240"/>
    </location>
</feature>
<dbReference type="Pfam" id="PF03741">
    <property type="entry name" value="TerC"/>
    <property type="match status" value="1"/>
</dbReference>
<comment type="caution">
    <text evidence="7">The sequence shown here is derived from an EMBL/GenBank/DDBJ whole genome shotgun (WGS) entry which is preliminary data.</text>
</comment>
<evidence type="ECO:0008006" key="9">
    <source>
        <dbReference type="Google" id="ProtNLM"/>
    </source>
</evidence>
<proteinExistence type="inferred from homology"/>
<evidence type="ECO:0000313" key="8">
    <source>
        <dbReference type="Proteomes" id="UP001055093"/>
    </source>
</evidence>